<comment type="subcellular location">
    <subcellularLocation>
        <location evidence="1">Cell membrane</location>
    </subcellularLocation>
</comment>
<evidence type="ECO:0000256" key="1">
    <source>
        <dbReference type="ARBA" id="ARBA00004236"/>
    </source>
</evidence>
<comment type="catalytic activity">
    <reaction evidence="12">
        <text>L-seryl-[protein] + ATP = O-phospho-L-seryl-[protein] + ADP + H(+)</text>
        <dbReference type="Rhea" id="RHEA:17989"/>
        <dbReference type="Rhea" id="RHEA-COMP:9863"/>
        <dbReference type="Rhea" id="RHEA-COMP:11604"/>
        <dbReference type="ChEBI" id="CHEBI:15378"/>
        <dbReference type="ChEBI" id="CHEBI:29999"/>
        <dbReference type="ChEBI" id="CHEBI:30616"/>
        <dbReference type="ChEBI" id="CHEBI:83421"/>
        <dbReference type="ChEBI" id="CHEBI:456216"/>
        <dbReference type="EC" id="2.7.11.1"/>
    </reaction>
</comment>
<keyword evidence="5" id="KW-0597">Phosphoprotein</keyword>
<evidence type="ECO:0000256" key="12">
    <source>
        <dbReference type="ARBA" id="ARBA00048679"/>
    </source>
</evidence>
<accession>A0A4S8ITF9</accession>
<dbReference type="FunFam" id="1.10.510.10:FF:000395">
    <property type="entry name" value="receptor-like serine/threonine-protein kinase NCRK"/>
    <property type="match status" value="1"/>
</dbReference>
<evidence type="ECO:0000256" key="6">
    <source>
        <dbReference type="ARBA" id="ARBA00022679"/>
    </source>
</evidence>
<dbReference type="SMART" id="SM00220">
    <property type="entry name" value="S_TKc"/>
    <property type="match status" value="1"/>
</dbReference>
<evidence type="ECO:0000256" key="9">
    <source>
        <dbReference type="ARBA" id="ARBA00022840"/>
    </source>
</evidence>
<dbReference type="PROSITE" id="PS00108">
    <property type="entry name" value="PROTEIN_KINASE_ST"/>
    <property type="match status" value="1"/>
</dbReference>
<dbReference type="EC" id="2.7.11.1" evidence="2"/>
<dbReference type="Proteomes" id="UP000317650">
    <property type="component" value="Chromosome 6"/>
</dbReference>
<keyword evidence="9" id="KW-0067">ATP-binding</keyword>
<dbReference type="GO" id="GO:0005524">
    <property type="term" value="F:ATP binding"/>
    <property type="evidence" value="ECO:0007669"/>
    <property type="project" value="UniProtKB-KW"/>
</dbReference>
<proteinExistence type="predicted"/>
<evidence type="ECO:0000256" key="2">
    <source>
        <dbReference type="ARBA" id="ARBA00012513"/>
    </source>
</evidence>
<dbReference type="PANTHER" id="PTHR47989:SF23">
    <property type="entry name" value="RECEPTOR-LIKE SERINE_THREONINE-PROTEIN KINASE NCRK ISOFORM X1"/>
    <property type="match status" value="1"/>
</dbReference>
<evidence type="ECO:0000256" key="4">
    <source>
        <dbReference type="ARBA" id="ARBA00022527"/>
    </source>
</evidence>
<sequence length="570" mass="63224">MKSMELHSRVALASISWLLLIQFTSCGYITKFGSLLLVTEDTRDQPDTVKWTCVCAAGPMAASNYTPASNCSESCGCTPVTGGSDRSTWNCSCAILGPQVPGNIHDTTCFTTCNCTSDPTGTSVAAKKHLSNRGVLVILLLCVVLATIALLAVAAYCFYYKDRLSMRQVQISSEKDSSWNSTINLISHRSASFPQHRNKISLFFKPISGIIELISRLNHCHVVPLLGYCIETQGRQLERLLVFEYMPNGNLRDCLDARGGKEPMDWETRVRIALGAAKGLEYLHEAAAPRILHRDIKSTNILLDDNYRAKITDLGMAKHLMTDDLTSCSSSPARMLGTFGYFAPEYAIVGRASRKSDVFSFGVVILELITGRKPIFKSSNKEEDSLVIWATSRLQNSKLVVSELPDLLLKGKFPEEEMQIMGHLARECLQWDPDLRPTMSEIVQILLTIAPDKSRRRYIPTGNTLLWSSYSHSIRGTSGSQTPEVAVERKDPNRAVSGRCHNPCSLPMPVERDSCGDHQAKPEPAVSAEHMERLILLTSNGRSWRSSDDETVDLTEPRLESFMQAYMSSL</sequence>
<keyword evidence="10 13" id="KW-0472">Membrane</keyword>
<evidence type="ECO:0000256" key="11">
    <source>
        <dbReference type="ARBA" id="ARBA00047899"/>
    </source>
</evidence>
<keyword evidence="3" id="KW-1003">Cell membrane</keyword>
<evidence type="ECO:0000313" key="15">
    <source>
        <dbReference type="EMBL" id="THU52013.1"/>
    </source>
</evidence>
<dbReference type="STRING" id="52838.A0A4S8ITF9"/>
<feature type="domain" description="Protein kinase" evidence="14">
    <location>
        <begin position="145"/>
        <end position="449"/>
    </location>
</feature>
<dbReference type="PROSITE" id="PS50011">
    <property type="entry name" value="PROTEIN_KINASE_DOM"/>
    <property type="match status" value="1"/>
</dbReference>
<reference evidence="15 16" key="1">
    <citation type="journal article" date="2019" name="Nat. Plants">
        <title>Genome sequencing of Musa balbisiana reveals subgenome evolution and function divergence in polyploid bananas.</title>
        <authorList>
            <person name="Yao X."/>
        </authorList>
    </citation>
    <scope>NUCLEOTIDE SEQUENCE [LARGE SCALE GENOMIC DNA]</scope>
    <source>
        <strain evidence="16">cv. DH-PKW</strain>
        <tissue evidence="15">Leaves</tissue>
    </source>
</reference>
<name>A0A4S8ITF9_MUSBA</name>
<dbReference type="GO" id="GO:0005886">
    <property type="term" value="C:plasma membrane"/>
    <property type="evidence" value="ECO:0007669"/>
    <property type="project" value="UniProtKB-SubCell"/>
</dbReference>
<evidence type="ECO:0000256" key="10">
    <source>
        <dbReference type="ARBA" id="ARBA00023136"/>
    </source>
</evidence>
<feature type="transmembrane region" description="Helical" evidence="13">
    <location>
        <begin position="135"/>
        <end position="159"/>
    </location>
</feature>
<keyword evidence="6" id="KW-0808">Transferase</keyword>
<keyword evidence="13" id="KW-1133">Transmembrane helix</keyword>
<evidence type="ECO:0000256" key="13">
    <source>
        <dbReference type="SAM" id="Phobius"/>
    </source>
</evidence>
<comment type="caution">
    <text evidence="15">The sequence shown here is derived from an EMBL/GenBank/DDBJ whole genome shotgun (WGS) entry which is preliminary data.</text>
</comment>
<gene>
    <name evidence="15" type="ORF">C4D60_Mb06t37120</name>
</gene>
<comment type="catalytic activity">
    <reaction evidence="11">
        <text>L-threonyl-[protein] + ATP = O-phospho-L-threonyl-[protein] + ADP + H(+)</text>
        <dbReference type="Rhea" id="RHEA:46608"/>
        <dbReference type="Rhea" id="RHEA-COMP:11060"/>
        <dbReference type="Rhea" id="RHEA-COMP:11605"/>
        <dbReference type="ChEBI" id="CHEBI:15378"/>
        <dbReference type="ChEBI" id="CHEBI:30013"/>
        <dbReference type="ChEBI" id="CHEBI:30616"/>
        <dbReference type="ChEBI" id="CHEBI:61977"/>
        <dbReference type="ChEBI" id="CHEBI:456216"/>
        <dbReference type="EC" id="2.7.11.1"/>
    </reaction>
</comment>
<dbReference type="AlphaFoldDB" id="A0A4S8ITF9"/>
<protein>
    <recommendedName>
        <fullName evidence="2">non-specific serine/threonine protein kinase</fullName>
        <ecNumber evidence="2">2.7.11.1</ecNumber>
    </recommendedName>
</protein>
<dbReference type="GO" id="GO:0004674">
    <property type="term" value="F:protein serine/threonine kinase activity"/>
    <property type="evidence" value="ECO:0007669"/>
    <property type="project" value="UniProtKB-KW"/>
</dbReference>
<evidence type="ECO:0000256" key="7">
    <source>
        <dbReference type="ARBA" id="ARBA00022741"/>
    </source>
</evidence>
<dbReference type="InterPro" id="IPR000719">
    <property type="entry name" value="Prot_kinase_dom"/>
</dbReference>
<dbReference type="InterPro" id="IPR011009">
    <property type="entry name" value="Kinase-like_dom_sf"/>
</dbReference>
<keyword evidence="7" id="KW-0547">Nucleotide-binding</keyword>
<evidence type="ECO:0000256" key="5">
    <source>
        <dbReference type="ARBA" id="ARBA00022553"/>
    </source>
</evidence>
<keyword evidence="8" id="KW-0418">Kinase</keyword>
<organism evidence="15 16">
    <name type="scientific">Musa balbisiana</name>
    <name type="common">Banana</name>
    <dbReference type="NCBI Taxonomy" id="52838"/>
    <lineage>
        <taxon>Eukaryota</taxon>
        <taxon>Viridiplantae</taxon>
        <taxon>Streptophyta</taxon>
        <taxon>Embryophyta</taxon>
        <taxon>Tracheophyta</taxon>
        <taxon>Spermatophyta</taxon>
        <taxon>Magnoliopsida</taxon>
        <taxon>Liliopsida</taxon>
        <taxon>Zingiberales</taxon>
        <taxon>Musaceae</taxon>
        <taxon>Musa</taxon>
    </lineage>
</organism>
<dbReference type="Gene3D" id="1.10.510.10">
    <property type="entry name" value="Transferase(Phosphotransferase) domain 1"/>
    <property type="match status" value="1"/>
</dbReference>
<keyword evidence="13" id="KW-0812">Transmembrane</keyword>
<dbReference type="InterPro" id="IPR008271">
    <property type="entry name" value="Ser/Thr_kinase_AS"/>
</dbReference>
<dbReference type="Pfam" id="PF00069">
    <property type="entry name" value="Pkinase"/>
    <property type="match status" value="1"/>
</dbReference>
<dbReference type="Gene3D" id="3.30.200.20">
    <property type="entry name" value="Phosphorylase Kinase, domain 1"/>
    <property type="match status" value="1"/>
</dbReference>
<keyword evidence="16" id="KW-1185">Reference proteome</keyword>
<evidence type="ECO:0000259" key="14">
    <source>
        <dbReference type="PROSITE" id="PS50011"/>
    </source>
</evidence>
<dbReference type="SUPFAM" id="SSF56112">
    <property type="entry name" value="Protein kinase-like (PK-like)"/>
    <property type="match status" value="1"/>
</dbReference>
<keyword evidence="4" id="KW-0723">Serine/threonine-protein kinase</keyword>
<dbReference type="EMBL" id="PYDT01000009">
    <property type="protein sequence ID" value="THU52013.1"/>
    <property type="molecule type" value="Genomic_DNA"/>
</dbReference>
<evidence type="ECO:0000256" key="3">
    <source>
        <dbReference type="ARBA" id="ARBA00022475"/>
    </source>
</evidence>
<evidence type="ECO:0000313" key="16">
    <source>
        <dbReference type="Proteomes" id="UP000317650"/>
    </source>
</evidence>
<dbReference type="PANTHER" id="PTHR47989">
    <property type="entry name" value="OS01G0750732 PROTEIN"/>
    <property type="match status" value="1"/>
</dbReference>
<evidence type="ECO:0000256" key="8">
    <source>
        <dbReference type="ARBA" id="ARBA00022777"/>
    </source>
</evidence>